<keyword evidence="2" id="KW-0812">Transmembrane</keyword>
<evidence type="ECO:0000256" key="2">
    <source>
        <dbReference type="ARBA" id="ARBA00022692"/>
    </source>
</evidence>
<keyword evidence="3" id="KW-1133">Transmembrane helix</keyword>
<dbReference type="GO" id="GO:0005886">
    <property type="term" value="C:plasma membrane"/>
    <property type="evidence" value="ECO:0007669"/>
    <property type="project" value="TreeGrafter"/>
</dbReference>
<dbReference type="Proteomes" id="UP000634136">
    <property type="component" value="Unassembled WGS sequence"/>
</dbReference>
<keyword evidence="7" id="KW-1185">Reference proteome</keyword>
<evidence type="ECO:0000256" key="1">
    <source>
        <dbReference type="ARBA" id="ARBA00004167"/>
    </source>
</evidence>
<evidence type="ECO:0000256" key="3">
    <source>
        <dbReference type="ARBA" id="ARBA00022989"/>
    </source>
</evidence>
<dbReference type="Pfam" id="PF03168">
    <property type="entry name" value="LEA_2"/>
    <property type="match status" value="1"/>
</dbReference>
<organism evidence="6 7">
    <name type="scientific">Senna tora</name>
    <dbReference type="NCBI Taxonomy" id="362788"/>
    <lineage>
        <taxon>Eukaryota</taxon>
        <taxon>Viridiplantae</taxon>
        <taxon>Streptophyta</taxon>
        <taxon>Embryophyta</taxon>
        <taxon>Tracheophyta</taxon>
        <taxon>Spermatophyta</taxon>
        <taxon>Magnoliopsida</taxon>
        <taxon>eudicotyledons</taxon>
        <taxon>Gunneridae</taxon>
        <taxon>Pentapetalae</taxon>
        <taxon>rosids</taxon>
        <taxon>fabids</taxon>
        <taxon>Fabales</taxon>
        <taxon>Fabaceae</taxon>
        <taxon>Caesalpinioideae</taxon>
        <taxon>Cassia clade</taxon>
        <taxon>Senna</taxon>
    </lineage>
</organism>
<evidence type="ECO:0000259" key="5">
    <source>
        <dbReference type="Pfam" id="PF03168"/>
    </source>
</evidence>
<dbReference type="InterPro" id="IPR004864">
    <property type="entry name" value="LEA_2"/>
</dbReference>
<protein>
    <submittedName>
        <fullName evidence="6">NDR1/HIN1-like protein 1</fullName>
    </submittedName>
</protein>
<gene>
    <name evidence="6" type="ORF">G2W53_021341</name>
</gene>
<feature type="domain" description="Late embryogenesis abundant protein LEA-2 subgroup" evidence="5">
    <location>
        <begin position="7"/>
        <end position="50"/>
    </location>
</feature>
<dbReference type="PANTHER" id="PTHR31415">
    <property type="entry name" value="OS05G0367900 PROTEIN"/>
    <property type="match status" value="1"/>
</dbReference>
<dbReference type="PANTHER" id="PTHR31415:SF166">
    <property type="entry name" value="LATE EMBRYOGENESIS ABUNDANT (LEA) HYDROXYPROLINE-RICH GLYCOPROTEIN FAMILY"/>
    <property type="match status" value="1"/>
</dbReference>
<reference evidence="6" key="1">
    <citation type="submission" date="2020-09" db="EMBL/GenBank/DDBJ databases">
        <title>Genome-Enabled Discovery of Anthraquinone Biosynthesis in Senna tora.</title>
        <authorList>
            <person name="Kang S.-H."/>
            <person name="Pandey R.P."/>
            <person name="Lee C.-M."/>
            <person name="Sim J.-S."/>
            <person name="Jeong J.-T."/>
            <person name="Choi B.-S."/>
            <person name="Jung M."/>
            <person name="Ginzburg D."/>
            <person name="Zhao K."/>
            <person name="Won S.Y."/>
            <person name="Oh T.-J."/>
            <person name="Yu Y."/>
            <person name="Kim N.-H."/>
            <person name="Lee O.R."/>
            <person name="Lee T.-H."/>
            <person name="Bashyal P."/>
            <person name="Kim T.-S."/>
            <person name="Lee W.-H."/>
            <person name="Kawkins C."/>
            <person name="Kim C.-K."/>
            <person name="Kim J.S."/>
            <person name="Ahn B.O."/>
            <person name="Rhee S.Y."/>
            <person name="Sohng J.K."/>
        </authorList>
    </citation>
    <scope>NUCLEOTIDE SEQUENCE</scope>
    <source>
        <tissue evidence="6">Leaf</tissue>
    </source>
</reference>
<dbReference type="AlphaFoldDB" id="A0A834TJ78"/>
<proteinExistence type="predicted"/>
<name>A0A834TJ78_9FABA</name>
<evidence type="ECO:0000256" key="4">
    <source>
        <dbReference type="ARBA" id="ARBA00023136"/>
    </source>
</evidence>
<dbReference type="OrthoDB" id="1426517at2759"/>
<comment type="subcellular location">
    <subcellularLocation>
        <location evidence="1">Membrane</location>
        <topology evidence="1">Single-pass membrane protein</topology>
    </subcellularLocation>
</comment>
<dbReference type="InterPro" id="IPR044839">
    <property type="entry name" value="NDR1-like"/>
</dbReference>
<dbReference type="GO" id="GO:0098542">
    <property type="term" value="P:defense response to other organism"/>
    <property type="evidence" value="ECO:0007669"/>
    <property type="project" value="InterPro"/>
</dbReference>
<evidence type="ECO:0000313" key="7">
    <source>
        <dbReference type="Proteomes" id="UP000634136"/>
    </source>
</evidence>
<keyword evidence="4" id="KW-0472">Membrane</keyword>
<dbReference type="EMBL" id="JAAIUW010000007">
    <property type="protein sequence ID" value="KAF7823197.1"/>
    <property type="molecule type" value="Genomic_DNA"/>
</dbReference>
<comment type="caution">
    <text evidence="6">The sequence shown here is derived from an EMBL/GenBank/DDBJ whole genome shotgun (WGS) entry which is preliminary data.</text>
</comment>
<accession>A0A834TJ78</accession>
<dbReference type="GO" id="GO:0009506">
    <property type="term" value="C:plasmodesma"/>
    <property type="evidence" value="ECO:0007669"/>
    <property type="project" value="TreeGrafter"/>
</dbReference>
<sequence length="114" mass="12590">MQVSLYAKNPNRRIGIFYHTLAVHVAYRGQQISLPTALPPTYQPHDDFTVWSPYLHGSAVAWKVGTWMSGKYHMYVSCPAYYKFAGDDQNGSTAGGIVGPAAKLQVLQNCVVDV</sequence>
<evidence type="ECO:0000313" key="6">
    <source>
        <dbReference type="EMBL" id="KAF7823197.1"/>
    </source>
</evidence>